<name>A0ACB7NZ10_9PEZI</name>
<evidence type="ECO:0000313" key="1">
    <source>
        <dbReference type="EMBL" id="KAH6622843.1"/>
    </source>
</evidence>
<accession>A0ACB7NZ10</accession>
<protein>
    <submittedName>
        <fullName evidence="1">Sodium/hydrogen exchanger family-domain-containing protein</fullName>
    </submittedName>
</protein>
<comment type="caution">
    <text evidence="1">The sequence shown here is derived from an EMBL/GenBank/DDBJ whole genome shotgun (WGS) entry which is preliminary data.</text>
</comment>
<evidence type="ECO:0000313" key="2">
    <source>
        <dbReference type="Proteomes" id="UP000724584"/>
    </source>
</evidence>
<organism evidence="1 2">
    <name type="scientific">Chaetomium tenue</name>
    <dbReference type="NCBI Taxonomy" id="1854479"/>
    <lineage>
        <taxon>Eukaryota</taxon>
        <taxon>Fungi</taxon>
        <taxon>Dikarya</taxon>
        <taxon>Ascomycota</taxon>
        <taxon>Pezizomycotina</taxon>
        <taxon>Sordariomycetes</taxon>
        <taxon>Sordariomycetidae</taxon>
        <taxon>Sordariales</taxon>
        <taxon>Chaetomiaceae</taxon>
        <taxon>Chaetomium</taxon>
    </lineage>
</organism>
<dbReference type="EMBL" id="JAGIZQ010000006">
    <property type="protein sequence ID" value="KAH6622843.1"/>
    <property type="molecule type" value="Genomic_DNA"/>
</dbReference>
<sequence>MPVLATTNFNIILSVLGGWVSLFGLVSYLCKESFYLSEALISLLAGVALSPHAANFIRPLDYALGSEENLAAITLAFSRLVLGVQLVLAGVQLPSRYLKKEWKPLSLLVGPIMAAMWMATSLLVWALVPGIPLLHALAIGSCVTPTDPVLSAVIVKGKFADHNVPKDLQKIIIAESGANDGLGYPFLFFALYLIKYIGAGATPGDGGARVAMGMWFGETWGYTILLSVAYGAAVGWLAKELLHWAEERKFVDRESFLVFAISLALFIAGTCGMIGSDDVLACFVAGNVFTWDDWFRLETLDDSLQPTIDMLLNVSIFMWYGAVCPWDLFLHNEVVPIARLIALGVLVLLFRRLPWVFAIHKFIPQIEEVRQAIFVGFFGPVGVSAIFYLYVTLEFLHTLDVDGEARADVKALPEAVIVVVWFIAICSIVVHGLSIPLGKLGFYIPRTLSRSVMSPSSEGPDNALPFSLGSRVTSFTTRQPSGGESENEVGEGSRRSVFRIGGSIIPRRQEARGDVTPGRNEMPDSNKNSSTDAVGSGQETVVESSVQYISRTVRFPDEPPTAGTQVAGPSGQ</sequence>
<keyword evidence="2" id="KW-1185">Reference proteome</keyword>
<proteinExistence type="predicted"/>
<reference evidence="1 2" key="1">
    <citation type="journal article" date="2021" name="Nat. Commun.">
        <title>Genetic determinants of endophytism in the Arabidopsis root mycobiome.</title>
        <authorList>
            <person name="Mesny F."/>
            <person name="Miyauchi S."/>
            <person name="Thiergart T."/>
            <person name="Pickel B."/>
            <person name="Atanasova L."/>
            <person name="Karlsson M."/>
            <person name="Huettel B."/>
            <person name="Barry K.W."/>
            <person name="Haridas S."/>
            <person name="Chen C."/>
            <person name="Bauer D."/>
            <person name="Andreopoulos W."/>
            <person name="Pangilinan J."/>
            <person name="LaButti K."/>
            <person name="Riley R."/>
            <person name="Lipzen A."/>
            <person name="Clum A."/>
            <person name="Drula E."/>
            <person name="Henrissat B."/>
            <person name="Kohler A."/>
            <person name="Grigoriev I.V."/>
            <person name="Martin F.M."/>
            <person name="Hacquard S."/>
        </authorList>
    </citation>
    <scope>NUCLEOTIDE SEQUENCE [LARGE SCALE GENOMIC DNA]</scope>
    <source>
        <strain evidence="1 2">MPI-SDFR-AT-0079</strain>
    </source>
</reference>
<dbReference type="Proteomes" id="UP000724584">
    <property type="component" value="Unassembled WGS sequence"/>
</dbReference>
<gene>
    <name evidence="1" type="ORF">F5144DRAFT_656556</name>
</gene>